<gene>
    <name evidence="9" type="primary">PSMD13</name>
    <name evidence="9" type="ORF">T07_1700</name>
</gene>
<dbReference type="InterPro" id="IPR035298">
    <property type="entry name" value="PSMD13"/>
</dbReference>
<dbReference type="GO" id="GO:0005829">
    <property type="term" value="C:cytosol"/>
    <property type="evidence" value="ECO:0007669"/>
    <property type="project" value="TreeGrafter"/>
</dbReference>
<comment type="caution">
    <text evidence="9">The sequence shown here is derived from an EMBL/GenBank/DDBJ whole genome shotgun (WGS) entry which is preliminary data.</text>
</comment>
<dbReference type="GO" id="GO:0006511">
    <property type="term" value="P:ubiquitin-dependent protein catabolic process"/>
    <property type="evidence" value="ECO:0007669"/>
    <property type="project" value="TreeGrafter"/>
</dbReference>
<accession>A0A0V0RME3</accession>
<comment type="subunit">
    <text evidence="2">Component of the 19S proteasome regulatory particle complex. The 26S proteasome consists of a 20S core particle (CP) and two 19S regulatory subunits (RP). The regulatory particle is made of a lid composed of 9 subunits including PSMD13, a base containing 6 ATPases and few additional components.</text>
</comment>
<keyword evidence="10" id="KW-1185">Reference proteome</keyword>
<protein>
    <recommendedName>
        <fullName evidence="3">26S proteasome non-ATPase regulatory subunit 13</fullName>
    </recommendedName>
    <alternativeName>
        <fullName evidence="5">26S proteasome regulatory subunit RPN9</fullName>
    </alternativeName>
    <alternativeName>
        <fullName evidence="7">26S proteasome regulatory subunit S11</fullName>
    </alternativeName>
    <alternativeName>
        <fullName evidence="6">26S proteasome regulatory subunit p40.5</fullName>
    </alternativeName>
</protein>
<evidence type="ECO:0000256" key="5">
    <source>
        <dbReference type="ARBA" id="ARBA00029749"/>
    </source>
</evidence>
<dbReference type="Pfam" id="PF01399">
    <property type="entry name" value="PCI"/>
    <property type="match status" value="1"/>
</dbReference>
<evidence type="ECO:0000313" key="9">
    <source>
        <dbReference type="EMBL" id="KRX15654.1"/>
    </source>
</evidence>
<evidence type="ECO:0000256" key="3">
    <source>
        <dbReference type="ARBA" id="ARBA00015732"/>
    </source>
</evidence>
<dbReference type="GO" id="GO:0005634">
    <property type="term" value="C:nucleus"/>
    <property type="evidence" value="ECO:0007669"/>
    <property type="project" value="TreeGrafter"/>
</dbReference>
<dbReference type="GO" id="GO:0008541">
    <property type="term" value="C:proteasome regulatory particle, lid subcomplex"/>
    <property type="evidence" value="ECO:0007669"/>
    <property type="project" value="TreeGrafter"/>
</dbReference>
<keyword evidence="4 9" id="KW-0647">Proteasome</keyword>
<evidence type="ECO:0000256" key="2">
    <source>
        <dbReference type="ARBA" id="ARBA00011441"/>
    </source>
</evidence>
<evidence type="ECO:0000313" key="10">
    <source>
        <dbReference type="Proteomes" id="UP000054630"/>
    </source>
</evidence>
<proteinExistence type="predicted"/>
<dbReference type="GO" id="GO:0005198">
    <property type="term" value="F:structural molecule activity"/>
    <property type="evidence" value="ECO:0007669"/>
    <property type="project" value="TreeGrafter"/>
</dbReference>
<evidence type="ECO:0000256" key="6">
    <source>
        <dbReference type="ARBA" id="ARBA00031303"/>
    </source>
</evidence>
<dbReference type="PANTHER" id="PTHR10539">
    <property type="entry name" value="26S PROTEASOME NON-ATPASE REGULATORY SUBUNIT 13"/>
    <property type="match status" value="1"/>
</dbReference>
<evidence type="ECO:0000256" key="1">
    <source>
        <dbReference type="ARBA" id="ARBA00002362"/>
    </source>
</evidence>
<dbReference type="InterPro" id="IPR054179">
    <property type="entry name" value="PSD13_N"/>
</dbReference>
<organism evidence="9 10">
    <name type="scientific">Trichinella nelsoni</name>
    <dbReference type="NCBI Taxonomy" id="6336"/>
    <lineage>
        <taxon>Eukaryota</taxon>
        <taxon>Metazoa</taxon>
        <taxon>Ecdysozoa</taxon>
        <taxon>Nematoda</taxon>
        <taxon>Enoplea</taxon>
        <taxon>Dorylaimia</taxon>
        <taxon>Trichinellida</taxon>
        <taxon>Trichinellidae</taxon>
        <taxon>Trichinella</taxon>
    </lineage>
</organism>
<dbReference type="Pfam" id="PF22037">
    <property type="entry name" value="PSD13_N"/>
    <property type="match status" value="1"/>
</dbReference>
<dbReference type="Proteomes" id="UP000054630">
    <property type="component" value="Unassembled WGS sequence"/>
</dbReference>
<sequence length="384" mass="44464">MKVEEYLQSAKEEAKPSTIKIWATMEKFYTKKLWHQLSVCVRDATLNKEFVSEITLVKFYENFVRHFEDKVKPLILANIIVQLAYTENDKEVSLELVKKVRNVVKSEDKAVIICISGCIYLKCFIRDSDGSLCDQNGILKLMKEAEDLLKNIDGVCEAHNEFFFVTSVYYHFIKDHTNFYVSGLRYLGSMNYKFLRKQQRPLLAYQLGVSALLSKQVYMFGELATHRILRTLKGTDKEWMLDVIRAFDRGDRAAFENLRPRWSKEAMLNVRSNFLEEKMHLMSLLSAAQVCASKRRPLQMTEISRRENIPMTDVDILLVKAMSMKLISGNIDQVEGCVYISWVVPKVLNKQEIVEMADDFIGWYGKMHKLLKSVEQTADGILCA</sequence>
<evidence type="ECO:0000259" key="8">
    <source>
        <dbReference type="PROSITE" id="PS50250"/>
    </source>
</evidence>
<dbReference type="AlphaFoldDB" id="A0A0V0RME3"/>
<dbReference type="InterPro" id="IPR000717">
    <property type="entry name" value="PCI_dom"/>
</dbReference>
<dbReference type="PANTHER" id="PTHR10539:SF0">
    <property type="entry name" value="26S PROTEASOME NON-ATPASE REGULATORY SUBUNIT 13"/>
    <property type="match status" value="1"/>
</dbReference>
<evidence type="ECO:0000256" key="7">
    <source>
        <dbReference type="ARBA" id="ARBA00032323"/>
    </source>
</evidence>
<comment type="function">
    <text evidence="1">Component of the 26S proteasome, a multiprotein complex involved in the ATP-dependent degradation of ubiquitinated proteins. This complex plays a key role in the maintenance of protein homeostasis by removing misfolded or damaged proteins, which could impair cellular functions, and by removing proteins whose functions are no longer required. Therefore, the proteasome participates in numerous cellular processes, including cell cycle progression, apoptosis, or DNA damage repair.</text>
</comment>
<dbReference type="PROSITE" id="PS50250">
    <property type="entry name" value="PCI"/>
    <property type="match status" value="1"/>
</dbReference>
<evidence type="ECO:0000256" key="4">
    <source>
        <dbReference type="ARBA" id="ARBA00022942"/>
    </source>
</evidence>
<name>A0A0V0RME3_9BILA</name>
<dbReference type="EMBL" id="JYDL01000125">
    <property type="protein sequence ID" value="KRX15654.1"/>
    <property type="molecule type" value="Genomic_DNA"/>
</dbReference>
<feature type="domain" description="PCI" evidence="8">
    <location>
        <begin position="175"/>
        <end position="345"/>
    </location>
</feature>
<dbReference type="STRING" id="6336.A0A0V0RME3"/>
<dbReference type="SMART" id="SM00088">
    <property type="entry name" value="PINT"/>
    <property type="match status" value="1"/>
</dbReference>
<reference evidence="9 10" key="1">
    <citation type="submission" date="2015-01" db="EMBL/GenBank/DDBJ databases">
        <title>Evolution of Trichinella species and genotypes.</title>
        <authorList>
            <person name="Korhonen P.K."/>
            <person name="Edoardo P."/>
            <person name="Giuseppe L.R."/>
            <person name="Gasser R.B."/>
        </authorList>
    </citation>
    <scope>NUCLEOTIDE SEQUENCE [LARGE SCALE GENOMIC DNA]</scope>
    <source>
        <strain evidence="9">ISS37</strain>
    </source>
</reference>
<dbReference type="OrthoDB" id="1093at2759"/>